<sequence length="237" mass="27203">MRKEFTLLMLLLVLPLALVKAQSAVTDSLHYKYPDSTYFEDQFYAGMVYNVLLNTPANLTQNNFSNGFIVGFIKDIPINTNRNKGFGVGLGYTNNSFYYNMRATRVNGVVQYDYIDGDTSYKRSKIETHAIEIPIEYRWRTSTATSNQFWRIYTGVRISYAFSRLSKFISDSEKDVFTNDTIEPLQYAAYVSLGYKTWNLYGSFAFSKLFKDGTVIRSTGESLDMSYLNAGLVFYIL</sequence>
<gene>
    <name evidence="3" type="ORF">Y10_30940</name>
</gene>
<name>A0ABQ5MN18_9FLAO</name>
<keyword evidence="4" id="KW-1185">Reference proteome</keyword>
<dbReference type="Proteomes" id="UP001143543">
    <property type="component" value="Unassembled WGS sequence"/>
</dbReference>
<evidence type="ECO:0000256" key="1">
    <source>
        <dbReference type="SAM" id="SignalP"/>
    </source>
</evidence>
<evidence type="ECO:0000313" key="4">
    <source>
        <dbReference type="Proteomes" id="UP001143543"/>
    </source>
</evidence>
<feature type="chain" id="PRO_5047165066" description="Outer membrane protein beta-barrel domain-containing protein" evidence="1">
    <location>
        <begin position="22"/>
        <end position="237"/>
    </location>
</feature>
<evidence type="ECO:0000259" key="2">
    <source>
        <dbReference type="Pfam" id="PF13568"/>
    </source>
</evidence>
<dbReference type="Pfam" id="PF13568">
    <property type="entry name" value="OMP_b-brl_2"/>
    <property type="match status" value="1"/>
</dbReference>
<proteinExistence type="predicted"/>
<reference evidence="3" key="1">
    <citation type="submission" date="2022-07" db="EMBL/GenBank/DDBJ databases">
        <title>Taxonomy of Novel Oxalotrophic and Methylotrophic Bacteria.</title>
        <authorList>
            <person name="Sahin N."/>
            <person name="Tani A."/>
        </authorList>
    </citation>
    <scope>NUCLEOTIDE SEQUENCE</scope>
    <source>
        <strain evidence="3">Y10</strain>
    </source>
</reference>
<dbReference type="InterPro" id="IPR025665">
    <property type="entry name" value="Beta-barrel_OMP_2"/>
</dbReference>
<accession>A0ABQ5MN18</accession>
<organism evidence="3 4">
    <name type="scientific">Neptunitalea lumnitzerae</name>
    <dbReference type="NCBI Taxonomy" id="2965509"/>
    <lineage>
        <taxon>Bacteria</taxon>
        <taxon>Pseudomonadati</taxon>
        <taxon>Bacteroidota</taxon>
        <taxon>Flavobacteriia</taxon>
        <taxon>Flavobacteriales</taxon>
        <taxon>Flavobacteriaceae</taxon>
        <taxon>Neptunitalea</taxon>
    </lineage>
</organism>
<protein>
    <recommendedName>
        <fullName evidence="2">Outer membrane protein beta-barrel domain-containing protein</fullName>
    </recommendedName>
</protein>
<keyword evidence="1" id="KW-0732">Signal</keyword>
<dbReference type="RefSeq" id="WP_281766358.1">
    <property type="nucleotide sequence ID" value="NZ_BRVO01000004.1"/>
</dbReference>
<feature type="signal peptide" evidence="1">
    <location>
        <begin position="1"/>
        <end position="21"/>
    </location>
</feature>
<feature type="domain" description="Outer membrane protein beta-barrel" evidence="2">
    <location>
        <begin position="37"/>
        <end position="207"/>
    </location>
</feature>
<evidence type="ECO:0000313" key="3">
    <source>
        <dbReference type="EMBL" id="GLB50726.1"/>
    </source>
</evidence>
<comment type="caution">
    <text evidence="3">The sequence shown here is derived from an EMBL/GenBank/DDBJ whole genome shotgun (WGS) entry which is preliminary data.</text>
</comment>
<dbReference type="EMBL" id="BRVO01000004">
    <property type="protein sequence ID" value="GLB50726.1"/>
    <property type="molecule type" value="Genomic_DNA"/>
</dbReference>